<evidence type="ECO:0000256" key="3">
    <source>
        <dbReference type="ARBA" id="ARBA00022801"/>
    </source>
</evidence>
<keyword evidence="3" id="KW-0378">Hydrolase</keyword>
<accession>A0A0C9MVB6</accession>
<dbReference type="InterPro" id="IPR028090">
    <property type="entry name" value="JAB_dom_prok"/>
</dbReference>
<dbReference type="InterPro" id="IPR022499">
    <property type="entry name" value="PRTRC_protein-A"/>
</dbReference>
<protein>
    <submittedName>
        <fullName evidence="8">DNA, contig: SP643</fullName>
    </submittedName>
</protein>
<comment type="caution">
    <text evidence="8">The sequence shown here is derived from an EMBL/GenBank/DDBJ whole genome shotgun (WGS) entry which is preliminary data.</text>
</comment>
<dbReference type="InterPro" id="IPR018560">
    <property type="entry name" value="DUF2016"/>
</dbReference>
<evidence type="ECO:0000256" key="1">
    <source>
        <dbReference type="ARBA" id="ARBA00022670"/>
    </source>
</evidence>
<name>A0A0C9MVB6_SPHPI</name>
<dbReference type="GO" id="GO:0008237">
    <property type="term" value="F:metallopeptidase activity"/>
    <property type="evidence" value="ECO:0007669"/>
    <property type="project" value="UniProtKB-KW"/>
</dbReference>
<dbReference type="AlphaFoldDB" id="A0A0C9MVB6"/>
<dbReference type="Proteomes" id="UP000032025">
    <property type="component" value="Unassembled WGS sequence"/>
</dbReference>
<dbReference type="Pfam" id="PF09436">
    <property type="entry name" value="DUF2016"/>
    <property type="match status" value="1"/>
</dbReference>
<keyword evidence="1" id="KW-0645">Protease</keyword>
<dbReference type="RefSeq" id="WP_042469274.1">
    <property type="nucleotide sequence ID" value="NZ_BBJS01000043.1"/>
</dbReference>
<reference evidence="8 9" key="1">
    <citation type="submission" date="2014-08" db="EMBL/GenBank/DDBJ databases">
        <title>Whole genome shotgun sequence of Sphingomonas paucimobilis NBRC 13935.</title>
        <authorList>
            <person name="Hosoyama A."/>
            <person name="Hashimoto M."/>
            <person name="Hosoyama Y."/>
            <person name="Noguchi M."/>
            <person name="Uohara A."/>
            <person name="Ohji S."/>
            <person name="Katano-Makiyama Y."/>
            <person name="Ichikawa N."/>
            <person name="Kimura A."/>
            <person name="Yamazoe A."/>
            <person name="Fujita N."/>
        </authorList>
    </citation>
    <scope>NUCLEOTIDE SEQUENCE [LARGE SCALE GENOMIC DNA]</scope>
    <source>
        <strain evidence="8 9">NBRC 13935</strain>
    </source>
</reference>
<dbReference type="Gene3D" id="3.40.140.10">
    <property type="entry name" value="Cytidine Deaminase, domain 2"/>
    <property type="match status" value="1"/>
</dbReference>
<proteinExistence type="predicted"/>
<dbReference type="EMBL" id="BBJS01000043">
    <property type="protein sequence ID" value="GAN14616.1"/>
    <property type="molecule type" value="Genomic_DNA"/>
</dbReference>
<gene>
    <name evidence="8" type="ORF">SP6_43_01150</name>
</gene>
<keyword evidence="5" id="KW-0482">Metalloprotease</keyword>
<organism evidence="8 9">
    <name type="scientific">Sphingomonas paucimobilis NBRC 13935</name>
    <dbReference type="NCBI Taxonomy" id="1219050"/>
    <lineage>
        <taxon>Bacteria</taxon>
        <taxon>Pseudomonadati</taxon>
        <taxon>Pseudomonadota</taxon>
        <taxon>Alphaproteobacteria</taxon>
        <taxon>Sphingomonadales</taxon>
        <taxon>Sphingomonadaceae</taxon>
        <taxon>Sphingomonas</taxon>
    </lineage>
</organism>
<sequence>MTVLADDPTAAAILAAAPCYPVPPVGRSPAIDAVRASRTSQCLAVGRDGVMLIVRRPWLELDIPVTPPFPAYLPYGSVGERRAELRCGLMPRELLGRILDHFRAALPNEAAAFVLWNENERSFSIHYPQIDDATPSRVTYRSPILAPDQHLICDIHSHAHGAAFFSATDDADDAHSTKIALVLGRLGQPEGPAIASRLCAGGMFLPLPRSPFSGDDDAA</sequence>
<keyword evidence="2" id="KW-0479">Metal-binding</keyword>
<dbReference type="NCBIfam" id="TIGR03735">
    <property type="entry name" value="PRTRC_A"/>
    <property type="match status" value="1"/>
</dbReference>
<evidence type="ECO:0000256" key="2">
    <source>
        <dbReference type="ARBA" id="ARBA00022723"/>
    </source>
</evidence>
<feature type="domain" description="JAB" evidence="7">
    <location>
        <begin position="92"/>
        <end position="188"/>
    </location>
</feature>
<dbReference type="SUPFAM" id="SSF102712">
    <property type="entry name" value="JAB1/MPN domain"/>
    <property type="match status" value="1"/>
</dbReference>
<dbReference type="GO" id="GO:0046872">
    <property type="term" value="F:metal ion binding"/>
    <property type="evidence" value="ECO:0007669"/>
    <property type="project" value="UniProtKB-KW"/>
</dbReference>
<feature type="domain" description="DUF2016" evidence="6">
    <location>
        <begin position="7"/>
        <end position="86"/>
    </location>
</feature>
<dbReference type="GeneID" id="78525595"/>
<dbReference type="Pfam" id="PF14464">
    <property type="entry name" value="Prok-JAB"/>
    <property type="match status" value="1"/>
</dbReference>
<evidence type="ECO:0000259" key="7">
    <source>
        <dbReference type="Pfam" id="PF14464"/>
    </source>
</evidence>
<keyword evidence="4" id="KW-0862">Zinc</keyword>
<evidence type="ECO:0000256" key="4">
    <source>
        <dbReference type="ARBA" id="ARBA00022833"/>
    </source>
</evidence>
<evidence type="ECO:0000313" key="9">
    <source>
        <dbReference type="Proteomes" id="UP000032025"/>
    </source>
</evidence>
<evidence type="ECO:0000313" key="8">
    <source>
        <dbReference type="EMBL" id="GAN14616.1"/>
    </source>
</evidence>
<evidence type="ECO:0000256" key="5">
    <source>
        <dbReference type="ARBA" id="ARBA00023049"/>
    </source>
</evidence>
<keyword evidence="9" id="KW-1185">Reference proteome</keyword>
<evidence type="ECO:0000259" key="6">
    <source>
        <dbReference type="Pfam" id="PF09436"/>
    </source>
</evidence>
<dbReference type="GO" id="GO:0006508">
    <property type="term" value="P:proteolysis"/>
    <property type="evidence" value="ECO:0007669"/>
    <property type="project" value="UniProtKB-KW"/>
</dbReference>